<dbReference type="Pfam" id="PF01344">
    <property type="entry name" value="Kelch_1"/>
    <property type="match status" value="2"/>
</dbReference>
<dbReference type="Gene3D" id="3.30.360.10">
    <property type="entry name" value="Dihydrodipicolinate Reductase, domain 2"/>
    <property type="match status" value="1"/>
</dbReference>
<proteinExistence type="predicted"/>
<evidence type="ECO:0000256" key="1">
    <source>
        <dbReference type="ARBA" id="ARBA00022441"/>
    </source>
</evidence>
<dbReference type="InterPro" id="IPR015915">
    <property type="entry name" value="Kelch-typ_b-propeller"/>
</dbReference>
<dbReference type="AlphaFoldDB" id="A0A1B0GE95"/>
<dbReference type="Proteomes" id="UP000092444">
    <property type="component" value="Unassembled WGS sequence"/>
</dbReference>
<keyword evidence="1" id="KW-0880">Kelch repeat</keyword>
<dbReference type="InterPro" id="IPR006652">
    <property type="entry name" value="Kelch_1"/>
</dbReference>
<dbReference type="EMBL" id="CCAG010012178">
    <property type="status" value="NOT_ANNOTATED_CDS"/>
    <property type="molecule type" value="Genomic_DNA"/>
</dbReference>
<dbReference type="PhylomeDB" id="A0A1B0GE95"/>
<dbReference type="SMART" id="SM00612">
    <property type="entry name" value="Kelch"/>
    <property type="match status" value="2"/>
</dbReference>
<dbReference type="STRING" id="37546.A0A1B0GE95"/>
<dbReference type="EnsemblMetazoa" id="GMOY011619-RA">
    <property type="protein sequence ID" value="GMOY011619-PA"/>
    <property type="gene ID" value="GMOY011619"/>
</dbReference>
<dbReference type="InterPro" id="IPR052392">
    <property type="entry name" value="Kelch-BTB_domain-containing"/>
</dbReference>
<evidence type="ECO:0000313" key="3">
    <source>
        <dbReference type="Proteomes" id="UP000092444"/>
    </source>
</evidence>
<dbReference type="PANTHER" id="PTHR46375:SF3">
    <property type="entry name" value="KELCH REPEAT AND BTB DOMAIN-CONTAINING PROTEIN 13"/>
    <property type="match status" value="1"/>
</dbReference>
<sequence length="244" mass="27333">MTFRGGHVMVLSSEILLHRLYIKDLREMVEALKESFASKESNWIKEPVQAAASFEDGLYVQSVLQAIRKSSETKSWQTVQINSDSPSNHHQIMYFARTSTIMTCCVVCGNVYAKRGRMMEHRQRQRSVGGLAAVNGCVYALGGHDGLSVFDSVERYDPVNDVWHKMKSMLNCRCRLGAAALNGKLYACGGYDGNPFLRSVEAYDPIRNCWSVVTPMNGKRSRVDLAANMLCNNNAYTPSLLNDF</sequence>
<evidence type="ECO:0000313" key="2">
    <source>
        <dbReference type="EnsemblMetazoa" id="GMOY011619-PA"/>
    </source>
</evidence>
<protein>
    <submittedName>
        <fullName evidence="2">BACK domain-containing protein</fullName>
    </submittedName>
</protein>
<dbReference type="Gene3D" id="2.130.10.80">
    <property type="entry name" value="Galactose oxidase/kelch, beta-propeller"/>
    <property type="match status" value="1"/>
</dbReference>
<name>A0A1B0GE95_GLOMM</name>
<reference evidence="2" key="1">
    <citation type="submission" date="2020-05" db="UniProtKB">
        <authorList>
            <consortium name="EnsemblMetazoa"/>
        </authorList>
    </citation>
    <scope>IDENTIFICATION</scope>
    <source>
        <strain evidence="2">Yale</strain>
    </source>
</reference>
<organism evidence="2 3">
    <name type="scientific">Glossina morsitans morsitans</name>
    <name type="common">Savannah tsetse fly</name>
    <dbReference type="NCBI Taxonomy" id="37546"/>
    <lineage>
        <taxon>Eukaryota</taxon>
        <taxon>Metazoa</taxon>
        <taxon>Ecdysozoa</taxon>
        <taxon>Arthropoda</taxon>
        <taxon>Hexapoda</taxon>
        <taxon>Insecta</taxon>
        <taxon>Pterygota</taxon>
        <taxon>Neoptera</taxon>
        <taxon>Endopterygota</taxon>
        <taxon>Diptera</taxon>
        <taxon>Brachycera</taxon>
        <taxon>Muscomorpha</taxon>
        <taxon>Hippoboscoidea</taxon>
        <taxon>Glossinidae</taxon>
        <taxon>Glossina</taxon>
    </lineage>
</organism>
<dbReference type="InterPro" id="IPR037293">
    <property type="entry name" value="Gal_Oxidase_central_sf"/>
</dbReference>
<accession>A0A1B0GE95</accession>
<keyword evidence="3" id="KW-1185">Reference proteome</keyword>
<dbReference type="SUPFAM" id="SSF117281">
    <property type="entry name" value="Kelch motif"/>
    <property type="match status" value="1"/>
</dbReference>
<dbReference type="PANTHER" id="PTHR46375">
    <property type="entry name" value="KELCH REPEAT AND BTB DOMAIN-CONTAINING PROTEIN 13-RELATED"/>
    <property type="match status" value="1"/>
</dbReference>